<organism evidence="2 3">
    <name type="scientific">Racocetra fulgida</name>
    <dbReference type="NCBI Taxonomy" id="60492"/>
    <lineage>
        <taxon>Eukaryota</taxon>
        <taxon>Fungi</taxon>
        <taxon>Fungi incertae sedis</taxon>
        <taxon>Mucoromycota</taxon>
        <taxon>Glomeromycotina</taxon>
        <taxon>Glomeromycetes</taxon>
        <taxon>Diversisporales</taxon>
        <taxon>Gigasporaceae</taxon>
        <taxon>Racocetra</taxon>
    </lineage>
</organism>
<feature type="non-terminal residue" evidence="2">
    <location>
        <position position="128"/>
    </location>
</feature>
<name>A0A9N9PFM3_9GLOM</name>
<dbReference type="Proteomes" id="UP000789396">
    <property type="component" value="Unassembled WGS sequence"/>
</dbReference>
<feature type="domain" description="DUF6826" evidence="1">
    <location>
        <begin position="69"/>
        <end position="128"/>
    </location>
</feature>
<protein>
    <submittedName>
        <fullName evidence="2">15856_t:CDS:1</fullName>
    </submittedName>
</protein>
<dbReference type="Pfam" id="PF20713">
    <property type="entry name" value="DUF6826"/>
    <property type="match status" value="1"/>
</dbReference>
<evidence type="ECO:0000313" key="3">
    <source>
        <dbReference type="Proteomes" id="UP000789396"/>
    </source>
</evidence>
<dbReference type="AlphaFoldDB" id="A0A9N9PFM3"/>
<proteinExistence type="predicted"/>
<dbReference type="EMBL" id="CAJVPZ010086021">
    <property type="protein sequence ID" value="CAG8811845.1"/>
    <property type="molecule type" value="Genomic_DNA"/>
</dbReference>
<evidence type="ECO:0000313" key="2">
    <source>
        <dbReference type="EMBL" id="CAG8811845.1"/>
    </source>
</evidence>
<reference evidence="2" key="1">
    <citation type="submission" date="2021-06" db="EMBL/GenBank/DDBJ databases">
        <authorList>
            <person name="Kallberg Y."/>
            <person name="Tangrot J."/>
            <person name="Rosling A."/>
        </authorList>
    </citation>
    <scope>NUCLEOTIDE SEQUENCE</scope>
    <source>
        <strain evidence="2">IN212</strain>
    </source>
</reference>
<gene>
    <name evidence="2" type="ORF">RFULGI_LOCUS18841</name>
</gene>
<feature type="non-terminal residue" evidence="2">
    <location>
        <position position="1"/>
    </location>
</feature>
<accession>A0A9N9PFM3</accession>
<sequence>IDEIADKINELNREVKRVRTFTKTEKGKFVQERGVEIQFQLDLTKSFKAKSPGKFLYPPNMSKNANPKEEKVQDYFMDECKALENYVNIQNKLIVRDTHFSPLLDTREPDFVFIPSDSPLDPLSVVAV</sequence>
<dbReference type="OrthoDB" id="2334412at2759"/>
<keyword evidence="3" id="KW-1185">Reference proteome</keyword>
<evidence type="ECO:0000259" key="1">
    <source>
        <dbReference type="Pfam" id="PF20713"/>
    </source>
</evidence>
<comment type="caution">
    <text evidence="2">The sequence shown here is derived from an EMBL/GenBank/DDBJ whole genome shotgun (WGS) entry which is preliminary data.</text>
</comment>
<dbReference type="InterPro" id="IPR049229">
    <property type="entry name" value="DUF6826"/>
</dbReference>